<accession>A0AA89B546</accession>
<proteinExistence type="predicted"/>
<dbReference type="AlphaFoldDB" id="A0AA89B546"/>
<organism evidence="2 3">
    <name type="scientific">Escallonia herrerae</name>
    <dbReference type="NCBI Taxonomy" id="1293975"/>
    <lineage>
        <taxon>Eukaryota</taxon>
        <taxon>Viridiplantae</taxon>
        <taxon>Streptophyta</taxon>
        <taxon>Embryophyta</taxon>
        <taxon>Tracheophyta</taxon>
        <taxon>Spermatophyta</taxon>
        <taxon>Magnoliopsida</taxon>
        <taxon>eudicotyledons</taxon>
        <taxon>Gunneridae</taxon>
        <taxon>Pentapetalae</taxon>
        <taxon>asterids</taxon>
        <taxon>campanulids</taxon>
        <taxon>Escalloniales</taxon>
        <taxon>Escalloniaceae</taxon>
        <taxon>Escallonia</taxon>
    </lineage>
</organism>
<reference evidence="2" key="1">
    <citation type="submission" date="2022-12" db="EMBL/GenBank/DDBJ databases">
        <title>Draft genome assemblies for two species of Escallonia (Escalloniales).</title>
        <authorList>
            <person name="Chanderbali A."/>
            <person name="Dervinis C."/>
            <person name="Anghel I."/>
            <person name="Soltis D."/>
            <person name="Soltis P."/>
            <person name="Zapata F."/>
        </authorList>
    </citation>
    <scope>NUCLEOTIDE SEQUENCE</scope>
    <source>
        <strain evidence="2">UCBG64.0493</strain>
        <tissue evidence="2">Leaf</tissue>
    </source>
</reference>
<keyword evidence="1" id="KW-0407">Ion channel</keyword>
<dbReference type="PANTHER" id="PTHR45651">
    <property type="entry name" value="CYCLIC NUCLEOTIDE-GATED ION CHANNEL 15-RELATED-RELATED"/>
    <property type="match status" value="1"/>
</dbReference>
<dbReference type="Proteomes" id="UP001188597">
    <property type="component" value="Unassembled WGS sequence"/>
</dbReference>
<evidence type="ECO:0000256" key="1">
    <source>
        <dbReference type="ARBA" id="ARBA00023303"/>
    </source>
</evidence>
<name>A0AA89B546_9ASTE</name>
<keyword evidence="3" id="KW-1185">Reference proteome</keyword>
<dbReference type="GO" id="GO:0016020">
    <property type="term" value="C:membrane"/>
    <property type="evidence" value="ECO:0007669"/>
    <property type="project" value="UniProtKB-SubCell"/>
</dbReference>
<evidence type="ECO:0000313" key="3">
    <source>
        <dbReference type="Proteomes" id="UP001188597"/>
    </source>
</evidence>
<keyword evidence="1" id="KW-0813">Transport</keyword>
<comment type="caution">
    <text evidence="2">The sequence shown here is derived from an EMBL/GenBank/DDBJ whole genome shotgun (WGS) entry which is preliminary data.</text>
</comment>
<gene>
    <name evidence="2" type="ORF">RJ639_040503</name>
</gene>
<dbReference type="PANTHER" id="PTHR45651:SF50">
    <property type="entry name" value="CYCLIC NUCLEOTIDE-GATED ION CHANNEL 2"/>
    <property type="match status" value="1"/>
</dbReference>
<dbReference type="EMBL" id="JAVXUP010000510">
    <property type="protein sequence ID" value="KAK3026218.1"/>
    <property type="molecule type" value="Genomic_DNA"/>
</dbReference>
<dbReference type="GO" id="GO:0034220">
    <property type="term" value="P:monoatomic ion transmembrane transport"/>
    <property type="evidence" value="ECO:0007669"/>
    <property type="project" value="UniProtKB-KW"/>
</dbReference>
<sequence length="308" mass="34407">MLPLILRSLGLRWLTTFRGHKTSQPDVSLNSDNPTRCYACTRDSAPPFHSTSCDPAHQPQWQALAGSSLLPIQTRSDTARNWSADERLPSGPFGRVLDPRSKAVRWLNRVTLLARGLSLTADPLFFFAVSVGGGGRPCIYVDGGVVAAAAVLRTCTDAVHLCHLWLQFQVAYVLRESLVVGCGRLVWDARAVASRYVRSFMEFCFDAFAILPIPQVVYWLVVPKLLSKDNIEELMKASGGYWYILAIRRISSCLMQQCRRSRECSLSFSCSREVCYRFFGNSCGGNPTKMVAKLPLCLDNDTLPFWDL</sequence>
<keyword evidence="1" id="KW-0406">Ion transport</keyword>
<protein>
    <submittedName>
        <fullName evidence="2">Uncharacterized protein</fullName>
    </submittedName>
</protein>
<evidence type="ECO:0000313" key="2">
    <source>
        <dbReference type="EMBL" id="KAK3026218.1"/>
    </source>
</evidence>